<dbReference type="PANTHER" id="PTHR45808">
    <property type="entry name" value="RHO GTPASE-ACTIVATING PROTEIN 68F"/>
    <property type="match status" value="1"/>
</dbReference>
<keyword evidence="4" id="KW-1185">Reference proteome</keyword>
<name>A0AAI8VZN8_9PEZI</name>
<dbReference type="EMBL" id="CAUWAG010000020">
    <property type="protein sequence ID" value="CAJ2514026.1"/>
    <property type="molecule type" value="Genomic_DNA"/>
</dbReference>
<dbReference type="SUPFAM" id="SSF48350">
    <property type="entry name" value="GTPase activation domain, GAP"/>
    <property type="match status" value="1"/>
</dbReference>
<reference evidence="3" key="1">
    <citation type="submission" date="2023-10" db="EMBL/GenBank/DDBJ databases">
        <authorList>
            <person name="Hackl T."/>
        </authorList>
    </citation>
    <scope>NUCLEOTIDE SEQUENCE</scope>
</reference>
<evidence type="ECO:0000313" key="3">
    <source>
        <dbReference type="EMBL" id="CAJ2514026.1"/>
    </source>
</evidence>
<comment type="caution">
    <text evidence="3">The sequence shown here is derived from an EMBL/GenBank/DDBJ whole genome shotgun (WGS) entry which is preliminary data.</text>
</comment>
<dbReference type="GO" id="GO:0007264">
    <property type="term" value="P:small GTPase-mediated signal transduction"/>
    <property type="evidence" value="ECO:0007669"/>
    <property type="project" value="TreeGrafter"/>
</dbReference>
<dbReference type="InterPro" id="IPR008936">
    <property type="entry name" value="Rho_GTPase_activation_prot"/>
</dbReference>
<feature type="region of interest" description="Disordered" evidence="1">
    <location>
        <begin position="674"/>
        <end position="699"/>
    </location>
</feature>
<gene>
    <name evidence="3" type="ORF">KHLLAP_LOCUS14494</name>
</gene>
<dbReference type="Pfam" id="PF00620">
    <property type="entry name" value="RhoGAP"/>
    <property type="match status" value="1"/>
</dbReference>
<dbReference type="SMART" id="SM00324">
    <property type="entry name" value="RhoGAP"/>
    <property type="match status" value="1"/>
</dbReference>
<feature type="domain" description="Rho-GAP" evidence="2">
    <location>
        <begin position="461"/>
        <end position="669"/>
    </location>
</feature>
<evidence type="ECO:0000313" key="4">
    <source>
        <dbReference type="Proteomes" id="UP001295740"/>
    </source>
</evidence>
<dbReference type="PROSITE" id="PS50238">
    <property type="entry name" value="RHOGAP"/>
    <property type="match status" value="1"/>
</dbReference>
<dbReference type="GO" id="GO:0005096">
    <property type="term" value="F:GTPase activator activity"/>
    <property type="evidence" value="ECO:0007669"/>
    <property type="project" value="TreeGrafter"/>
</dbReference>
<proteinExistence type="predicted"/>
<dbReference type="AlphaFoldDB" id="A0AAI8VZN8"/>
<dbReference type="Proteomes" id="UP001295740">
    <property type="component" value="Unassembled WGS sequence"/>
</dbReference>
<feature type="region of interest" description="Disordered" evidence="1">
    <location>
        <begin position="393"/>
        <end position="415"/>
    </location>
</feature>
<protein>
    <submittedName>
        <fullName evidence="3">Uu.00g021450.m01.CDS01</fullName>
    </submittedName>
</protein>
<evidence type="ECO:0000256" key="1">
    <source>
        <dbReference type="SAM" id="MobiDB-lite"/>
    </source>
</evidence>
<accession>A0AAI8VZN8</accession>
<evidence type="ECO:0000259" key="2">
    <source>
        <dbReference type="PROSITE" id="PS50238"/>
    </source>
</evidence>
<feature type="compositionally biased region" description="Basic and acidic residues" evidence="1">
    <location>
        <begin position="674"/>
        <end position="683"/>
    </location>
</feature>
<dbReference type="Gene3D" id="1.10.555.10">
    <property type="entry name" value="Rho GTPase activation protein"/>
    <property type="match status" value="1"/>
</dbReference>
<dbReference type="InterPro" id="IPR000198">
    <property type="entry name" value="RhoGAP_dom"/>
</dbReference>
<sequence length="699" mass="78014">MESPYVLPGELLSDRLFEASETLTWMIQRSITTDCNALGSNIARALFGLTSFVREVREARSDLDGVSRELHSLEGVLDLLQEDAGLFPPELAGQTPAVIGHCSSVVDELNASLWAFDSSELSKQEKRTRWLETGRWETARFRTSLEAHKSVLGLALDLVGATTIREVTSDVEPNKRNTIQRRQNSTDTVEDVTRILAEMGQLRIRLPREFQKDESKFTLHDYMSALKIYAEWTVSKKEDEHVAEIRREQSRGESELGAFVGENELFGAYVGDTPDSAIDIDIELVSKTLKDALARSSDEGVPNMDEVINNGMDNIPSRAPTPPPKDQKRLEAARNNMVSPFDDLSSSPPTNRYGVVTQISSGARMNGPPPSVHKSRGFGRFFSNPLKKTISENRPQTRSTMTNSTKGSVSSDVRPSTPVIQASLVRRGSHRLSVSFKKLPMWNAELLEEMEGPDTNAVFGVSLQRSIQIAKGSSKTHHSGNGGSSRREFPLCMQKCCFFLKHEGVEAPDIFAERGDPYRVSKLKELFGRGPKYGEDVDWNAFGVYDAADLILLFLSQLPRPLITEAIAKRWISLSRQAMVSGSHGNRLDQCIDFWEEALGGLKGASRSLLKLLLNLWADIAEAADKNDMTAERLAGVVLKPLMHISSEKYETDFMLALAFLIRKRTEYTELLKKDQSNKKEQKNQSNMRRISKVTAGAW</sequence>
<dbReference type="GO" id="GO:0005737">
    <property type="term" value="C:cytoplasm"/>
    <property type="evidence" value="ECO:0007669"/>
    <property type="project" value="TreeGrafter"/>
</dbReference>
<feature type="region of interest" description="Disordered" evidence="1">
    <location>
        <begin position="360"/>
        <end position="380"/>
    </location>
</feature>
<dbReference type="PANTHER" id="PTHR45808:SF2">
    <property type="entry name" value="RHO GTPASE-ACTIVATING PROTEIN 68F"/>
    <property type="match status" value="1"/>
</dbReference>
<organism evidence="3 4">
    <name type="scientific">Anthostomella pinea</name>
    <dbReference type="NCBI Taxonomy" id="933095"/>
    <lineage>
        <taxon>Eukaryota</taxon>
        <taxon>Fungi</taxon>
        <taxon>Dikarya</taxon>
        <taxon>Ascomycota</taxon>
        <taxon>Pezizomycotina</taxon>
        <taxon>Sordariomycetes</taxon>
        <taxon>Xylariomycetidae</taxon>
        <taxon>Xylariales</taxon>
        <taxon>Xylariaceae</taxon>
        <taxon>Anthostomella</taxon>
    </lineage>
</organism>